<dbReference type="SUPFAM" id="SSF46785">
    <property type="entry name" value="Winged helix' DNA-binding domain"/>
    <property type="match status" value="1"/>
</dbReference>
<reference evidence="1" key="1">
    <citation type="journal article" date="2020" name="bioRxiv">
        <title>A rank-normalized archaeal taxonomy based on genome phylogeny resolves widespread incomplete and uneven classifications.</title>
        <authorList>
            <person name="Rinke C."/>
            <person name="Chuvochina M."/>
            <person name="Mussig A.J."/>
            <person name="Chaumeil P.-A."/>
            <person name="Waite D.W."/>
            <person name="Whitman W.B."/>
            <person name="Parks D.H."/>
            <person name="Hugenholtz P."/>
        </authorList>
    </citation>
    <scope>NUCLEOTIDE SEQUENCE</scope>
    <source>
        <strain evidence="1">UBA8839</strain>
    </source>
</reference>
<organism evidence="1 2">
    <name type="scientific">Pyrobaculum aerophilum</name>
    <dbReference type="NCBI Taxonomy" id="13773"/>
    <lineage>
        <taxon>Archaea</taxon>
        <taxon>Thermoproteota</taxon>
        <taxon>Thermoprotei</taxon>
        <taxon>Thermoproteales</taxon>
        <taxon>Thermoproteaceae</taxon>
        <taxon>Pyrobaculum</taxon>
    </lineage>
</organism>
<protein>
    <submittedName>
        <fullName evidence="1">TrmB family transcriptional regulator</fullName>
    </submittedName>
</protein>
<dbReference type="EMBL" id="DUJP01000001">
    <property type="protein sequence ID" value="HII45895.1"/>
    <property type="molecule type" value="Genomic_DNA"/>
</dbReference>
<comment type="caution">
    <text evidence="1">The sequence shown here is derived from an EMBL/GenBank/DDBJ whole genome shotgun (WGS) entry which is preliminary data.</text>
</comment>
<name>A0A832WFZ1_9CREN</name>
<dbReference type="Gene3D" id="1.10.10.10">
    <property type="entry name" value="Winged helix-like DNA-binding domain superfamily/Winged helix DNA-binding domain"/>
    <property type="match status" value="1"/>
</dbReference>
<accession>A0A832WFZ1</accession>
<proteinExistence type="predicted"/>
<dbReference type="Proteomes" id="UP000651120">
    <property type="component" value="Unassembled WGS sequence"/>
</dbReference>
<gene>
    <name evidence="1" type="ORF">HA333_00010</name>
</gene>
<evidence type="ECO:0000313" key="2">
    <source>
        <dbReference type="Proteomes" id="UP000651120"/>
    </source>
</evidence>
<dbReference type="GeneID" id="1466045"/>
<dbReference type="OMA" id="YEPAYGF"/>
<dbReference type="InterPro" id="IPR036388">
    <property type="entry name" value="WH-like_DNA-bd_sf"/>
</dbReference>
<dbReference type="AlphaFoldDB" id="A0A832WFZ1"/>
<dbReference type="RefSeq" id="WP_011008260.1">
    <property type="nucleotide sequence ID" value="NZ_DUJP01000001.1"/>
</dbReference>
<sequence length="245" mass="28777">MRSRDLEKRLVQYLFYKHHDLNTTLRKISRELQMPYSTVRDVVQRLEAEGVVYVLRLEREHVVRLKDVSKALERGYLTPEMLFREFGYTTPLAARKNGVYIGDELFLTLPFKIRRHEAFDKLIELELKSRQFADPYLAGLGEWPRLSLLFYRAVLTPDDNLRRRWLAERGLESLGYYEPAYGFFAFLLYALRKTLGVDWEEAYCKALGLVGEYIKETRAGESPVEGLVDEVLRNMRKICESVGRP</sequence>
<dbReference type="InterPro" id="IPR036390">
    <property type="entry name" value="WH_DNA-bd_sf"/>
</dbReference>
<evidence type="ECO:0000313" key="1">
    <source>
        <dbReference type="EMBL" id="HII45895.1"/>
    </source>
</evidence>